<dbReference type="KEGG" id="scy:SCATT_16850"/>
<name>F8JPZ6_STREN</name>
<dbReference type="RefSeq" id="WP_014142446.1">
    <property type="nucleotide sequence ID" value="NC_016111.1"/>
</dbReference>
<evidence type="ECO:0000313" key="1">
    <source>
        <dbReference type="EMBL" id="AEW94056.1"/>
    </source>
</evidence>
<gene>
    <name evidence="1" type="ordered locus">SCATT_16850</name>
</gene>
<evidence type="ECO:0000313" key="2">
    <source>
        <dbReference type="Proteomes" id="UP000007842"/>
    </source>
</evidence>
<dbReference type="HOGENOM" id="CLU_1517067_0_0_11"/>
<sequence length="177" mass="18271">MRQLFGGTASDFAEDAAGTRVPGAIGTVWDGPSTGAQQYTDLTTADGAPMYQLTADSRGFVPAFFGPDGVERLWVDFGAGRVALTSVTVGERLDAHTSALDPHGDRAYADGAFLKNSGNGLEVTPDGKAIVSHVPHQFTGPLRLCSASGDLLGELYAEGGALKWRSSAGTVTTIAPA</sequence>
<dbReference type="STRING" id="1003195.SCATT_16850"/>
<dbReference type="AlphaFoldDB" id="F8JPZ6"/>
<reference evidence="2" key="1">
    <citation type="submission" date="2011-12" db="EMBL/GenBank/DDBJ databases">
        <title>Complete genome sequence of Streptomyces cattleya strain DSM 46488.</title>
        <authorList>
            <person name="Ou H.-Y."/>
            <person name="Li P."/>
            <person name="Zhao C."/>
            <person name="O'Hagan D."/>
            <person name="Deng Z."/>
        </authorList>
    </citation>
    <scope>NUCLEOTIDE SEQUENCE [LARGE SCALE GENOMIC DNA]</scope>
    <source>
        <strain evidence="2">ATCC 35852 / DSM 46488 / JCM 4925 / NBRC 14057 / NRRL 8057</strain>
    </source>
</reference>
<dbReference type="EMBL" id="CP003219">
    <property type="protein sequence ID" value="AEW94056.1"/>
    <property type="molecule type" value="Genomic_DNA"/>
</dbReference>
<dbReference type="OrthoDB" id="4144508at2"/>
<dbReference type="Proteomes" id="UP000007842">
    <property type="component" value="Chromosome"/>
</dbReference>
<dbReference type="KEGG" id="sct:SCAT_1688"/>
<protein>
    <submittedName>
        <fullName evidence="1">Glycerophosphoryl diester phosphodiesterase</fullName>
    </submittedName>
</protein>
<accession>F8JPZ6</accession>
<proteinExistence type="predicted"/>
<organism evidence="1 2">
    <name type="scientific">Streptantibioticus cattleyicolor (strain ATCC 35852 / DSM 46488 / JCM 4925 / NBRC 14057 / NRRL 8057)</name>
    <name type="common">Streptomyces cattleya</name>
    <dbReference type="NCBI Taxonomy" id="1003195"/>
    <lineage>
        <taxon>Bacteria</taxon>
        <taxon>Bacillati</taxon>
        <taxon>Actinomycetota</taxon>
        <taxon>Actinomycetes</taxon>
        <taxon>Kitasatosporales</taxon>
        <taxon>Streptomycetaceae</taxon>
        <taxon>Streptantibioticus</taxon>
    </lineage>
</organism>
<dbReference type="PATRIC" id="fig|1003195.11.peg.3249"/>
<accession>G8WP23</accession>
<keyword evidence="2" id="KW-1185">Reference proteome</keyword>